<feature type="compositionally biased region" description="Pro residues" evidence="2">
    <location>
        <begin position="422"/>
        <end position="431"/>
    </location>
</feature>
<protein>
    <submittedName>
        <fullName evidence="4">Zinc finger protein</fullName>
    </submittedName>
</protein>
<keyword evidence="1" id="KW-0479">Metal-binding</keyword>
<dbReference type="InterPro" id="IPR001841">
    <property type="entry name" value="Znf_RING"/>
</dbReference>
<feature type="region of interest" description="Disordered" evidence="2">
    <location>
        <begin position="391"/>
        <end position="431"/>
    </location>
</feature>
<gene>
    <name evidence="4" type="ORF">CKAN_02462000</name>
</gene>
<dbReference type="SMART" id="SM00184">
    <property type="entry name" value="RING"/>
    <property type="match status" value="1"/>
</dbReference>
<evidence type="ECO:0000313" key="5">
    <source>
        <dbReference type="Proteomes" id="UP000283530"/>
    </source>
</evidence>
<dbReference type="PANTHER" id="PTHR46798">
    <property type="entry name" value="OS09G0511500 PROTEIN"/>
    <property type="match status" value="1"/>
</dbReference>
<dbReference type="OrthoDB" id="8062037at2759"/>
<sequence>MSSREATPFENSGAQGTSIVVSCSICLEVISDDGERTKVKLQCGHEFHLDCIGSAFNAKGEMQCPNCRKVETGLWLYANGHRGEVNMDDWTLEDDLNDLSRPEMPFSLHWCPFSVLARLAAFQEGVSIAAAYRNLIANHGIFTEQMPASSAAHSRPHVPYFQPLQSPSLASNSADGVNDGPTFHHWTGLSGPNDTNNSHAFPSVELHHNIWDHHSPPFSPTSSRIINGTDQAQVSSIMLSLLRSDSDGVPRIGAYTHPFYLSHGSSSRTGNSVILPPFLGNYLAHAHATGLHSYHQPPNPVAVQAPVLPIVRRSTGQRGYGTIDSAPSSDQPGVYLIPSGSSGQNLPDAENNAGRVFYAWESNHFAPYPLAPIGSTSNWWGQIPHIIGGSDSSGSRTMEFWHGQSTETPSSNGQTESSYQPVNPPRMHPFI</sequence>
<accession>A0A443PX24</accession>
<dbReference type="Pfam" id="PF13639">
    <property type="entry name" value="zf-RING_2"/>
    <property type="match status" value="1"/>
</dbReference>
<keyword evidence="5" id="KW-1185">Reference proteome</keyword>
<dbReference type="GO" id="GO:0008270">
    <property type="term" value="F:zinc ion binding"/>
    <property type="evidence" value="ECO:0007669"/>
    <property type="project" value="UniProtKB-KW"/>
</dbReference>
<keyword evidence="1" id="KW-0862">Zinc</keyword>
<keyword evidence="1" id="KW-0863">Zinc-finger</keyword>
<dbReference type="Gene3D" id="3.30.40.10">
    <property type="entry name" value="Zinc/RING finger domain, C3HC4 (zinc finger)"/>
    <property type="match status" value="1"/>
</dbReference>
<dbReference type="PROSITE" id="PS50089">
    <property type="entry name" value="ZF_RING_2"/>
    <property type="match status" value="1"/>
</dbReference>
<dbReference type="PANTHER" id="PTHR46798:SF3">
    <property type="entry name" value="RING FINGER FAMILY PROTEIN"/>
    <property type="match status" value="1"/>
</dbReference>
<feature type="domain" description="RING-type" evidence="3">
    <location>
        <begin position="23"/>
        <end position="68"/>
    </location>
</feature>
<dbReference type="InterPro" id="IPR044274">
    <property type="entry name" value="RFI2"/>
</dbReference>
<comment type="caution">
    <text evidence="4">The sequence shown here is derived from an EMBL/GenBank/DDBJ whole genome shotgun (WGS) entry which is preliminary data.</text>
</comment>
<dbReference type="AlphaFoldDB" id="A0A443PX24"/>
<evidence type="ECO:0000313" key="4">
    <source>
        <dbReference type="EMBL" id="RWR95282.1"/>
    </source>
</evidence>
<dbReference type="Proteomes" id="UP000283530">
    <property type="component" value="Unassembled WGS sequence"/>
</dbReference>
<dbReference type="GO" id="GO:0004842">
    <property type="term" value="F:ubiquitin-protein transferase activity"/>
    <property type="evidence" value="ECO:0007669"/>
    <property type="project" value="InterPro"/>
</dbReference>
<name>A0A443PX24_9MAGN</name>
<evidence type="ECO:0000256" key="1">
    <source>
        <dbReference type="PROSITE-ProRule" id="PRU00175"/>
    </source>
</evidence>
<dbReference type="SUPFAM" id="SSF57850">
    <property type="entry name" value="RING/U-box"/>
    <property type="match status" value="1"/>
</dbReference>
<dbReference type="InterPro" id="IPR013083">
    <property type="entry name" value="Znf_RING/FYVE/PHD"/>
</dbReference>
<dbReference type="EMBL" id="QPKB01000011">
    <property type="protein sequence ID" value="RWR95282.1"/>
    <property type="molecule type" value="Genomic_DNA"/>
</dbReference>
<proteinExistence type="predicted"/>
<evidence type="ECO:0000259" key="3">
    <source>
        <dbReference type="PROSITE" id="PS50089"/>
    </source>
</evidence>
<organism evidence="4 5">
    <name type="scientific">Cinnamomum micranthum f. kanehirae</name>
    <dbReference type="NCBI Taxonomy" id="337451"/>
    <lineage>
        <taxon>Eukaryota</taxon>
        <taxon>Viridiplantae</taxon>
        <taxon>Streptophyta</taxon>
        <taxon>Embryophyta</taxon>
        <taxon>Tracheophyta</taxon>
        <taxon>Spermatophyta</taxon>
        <taxon>Magnoliopsida</taxon>
        <taxon>Magnoliidae</taxon>
        <taxon>Laurales</taxon>
        <taxon>Lauraceae</taxon>
        <taxon>Cinnamomum</taxon>
    </lineage>
</organism>
<evidence type="ECO:0000256" key="2">
    <source>
        <dbReference type="SAM" id="MobiDB-lite"/>
    </source>
</evidence>
<reference evidence="4 5" key="1">
    <citation type="journal article" date="2019" name="Nat. Plants">
        <title>Stout camphor tree genome fills gaps in understanding of flowering plant genome evolution.</title>
        <authorList>
            <person name="Chaw S.M."/>
            <person name="Liu Y.C."/>
            <person name="Wu Y.W."/>
            <person name="Wang H.Y."/>
            <person name="Lin C.I."/>
            <person name="Wu C.S."/>
            <person name="Ke H.M."/>
            <person name="Chang L.Y."/>
            <person name="Hsu C.Y."/>
            <person name="Yang H.T."/>
            <person name="Sudianto E."/>
            <person name="Hsu M.H."/>
            <person name="Wu K.P."/>
            <person name="Wang L.N."/>
            <person name="Leebens-Mack J.H."/>
            <person name="Tsai I.J."/>
        </authorList>
    </citation>
    <scope>NUCLEOTIDE SEQUENCE [LARGE SCALE GENOMIC DNA]</scope>
    <source>
        <strain evidence="5">cv. Chaw 1501</strain>
        <tissue evidence="4">Young leaves</tissue>
    </source>
</reference>
<feature type="compositionally biased region" description="Polar residues" evidence="2">
    <location>
        <begin position="403"/>
        <end position="421"/>
    </location>
</feature>
<dbReference type="PROSITE" id="PS51257">
    <property type="entry name" value="PROKAR_LIPOPROTEIN"/>
    <property type="match status" value="1"/>
</dbReference>